<proteinExistence type="predicted"/>
<sequence length="176" mass="18597">MAASGKLVIIRSAALGASIEGTGVASCVVVKSKLRSKACQESGIRLPLVGSLVAAGLGGVGLLRPNKWGLLSHPSAGGHIPCSLLFIFLKRSFFLSRQLVLFSSSQVFFRLGCSNLGPCTLSILNFAPVCNWLLHSSTAYTRGLEPAVAGSRSLTYFGGLAKPHSFPHTTTQPRHY</sequence>
<evidence type="ECO:0000313" key="2">
    <source>
        <dbReference type="Proteomes" id="UP001304895"/>
    </source>
</evidence>
<keyword evidence="2" id="KW-1185">Reference proteome</keyword>
<organism evidence="1 2">
    <name type="scientific">Trichocladium antarcticum</name>
    <dbReference type="NCBI Taxonomy" id="1450529"/>
    <lineage>
        <taxon>Eukaryota</taxon>
        <taxon>Fungi</taxon>
        <taxon>Dikarya</taxon>
        <taxon>Ascomycota</taxon>
        <taxon>Pezizomycotina</taxon>
        <taxon>Sordariomycetes</taxon>
        <taxon>Sordariomycetidae</taxon>
        <taxon>Sordariales</taxon>
        <taxon>Chaetomiaceae</taxon>
        <taxon>Trichocladium</taxon>
    </lineage>
</organism>
<dbReference type="EMBL" id="MU853408">
    <property type="protein sequence ID" value="KAK4134432.1"/>
    <property type="molecule type" value="Genomic_DNA"/>
</dbReference>
<dbReference type="Proteomes" id="UP001304895">
    <property type="component" value="Unassembled WGS sequence"/>
</dbReference>
<name>A0AAN6UK05_9PEZI</name>
<protein>
    <submittedName>
        <fullName evidence="1">Uncharacterized protein</fullName>
    </submittedName>
</protein>
<accession>A0AAN6UK05</accession>
<evidence type="ECO:0000313" key="1">
    <source>
        <dbReference type="EMBL" id="KAK4134432.1"/>
    </source>
</evidence>
<reference evidence="1" key="2">
    <citation type="submission" date="2023-05" db="EMBL/GenBank/DDBJ databases">
        <authorList>
            <consortium name="Lawrence Berkeley National Laboratory"/>
            <person name="Steindorff A."/>
            <person name="Hensen N."/>
            <person name="Bonometti L."/>
            <person name="Westerberg I."/>
            <person name="Brannstrom I.O."/>
            <person name="Guillou S."/>
            <person name="Cros-Aarteil S."/>
            <person name="Calhoun S."/>
            <person name="Haridas S."/>
            <person name="Kuo A."/>
            <person name="Mondo S."/>
            <person name="Pangilinan J."/>
            <person name="Riley R."/>
            <person name="Labutti K."/>
            <person name="Andreopoulos B."/>
            <person name="Lipzen A."/>
            <person name="Chen C."/>
            <person name="Yanf M."/>
            <person name="Daum C."/>
            <person name="Ng V."/>
            <person name="Clum A."/>
            <person name="Ohm R."/>
            <person name="Martin F."/>
            <person name="Silar P."/>
            <person name="Natvig D."/>
            <person name="Lalanne C."/>
            <person name="Gautier V."/>
            <person name="Ament-Velasquez S.L."/>
            <person name="Kruys A."/>
            <person name="Hutchinson M.I."/>
            <person name="Powell A.J."/>
            <person name="Barry K."/>
            <person name="Miller A.N."/>
            <person name="Grigoriev I.V."/>
            <person name="Debuchy R."/>
            <person name="Gladieux P."/>
            <person name="Thoren M.H."/>
            <person name="Johannesson H."/>
        </authorList>
    </citation>
    <scope>NUCLEOTIDE SEQUENCE</scope>
    <source>
        <strain evidence="1">CBS 123565</strain>
    </source>
</reference>
<gene>
    <name evidence="1" type="ORF">BT67DRAFT_294327</name>
</gene>
<dbReference type="AlphaFoldDB" id="A0AAN6UK05"/>
<reference evidence="1" key="1">
    <citation type="journal article" date="2023" name="Mol. Phylogenet. Evol.">
        <title>Genome-scale phylogeny and comparative genomics of the fungal order Sordariales.</title>
        <authorList>
            <person name="Hensen N."/>
            <person name="Bonometti L."/>
            <person name="Westerberg I."/>
            <person name="Brannstrom I.O."/>
            <person name="Guillou S."/>
            <person name="Cros-Aarteil S."/>
            <person name="Calhoun S."/>
            <person name="Haridas S."/>
            <person name="Kuo A."/>
            <person name="Mondo S."/>
            <person name="Pangilinan J."/>
            <person name="Riley R."/>
            <person name="LaButti K."/>
            <person name="Andreopoulos B."/>
            <person name="Lipzen A."/>
            <person name="Chen C."/>
            <person name="Yan M."/>
            <person name="Daum C."/>
            <person name="Ng V."/>
            <person name="Clum A."/>
            <person name="Steindorff A."/>
            <person name="Ohm R.A."/>
            <person name="Martin F."/>
            <person name="Silar P."/>
            <person name="Natvig D.O."/>
            <person name="Lalanne C."/>
            <person name="Gautier V."/>
            <person name="Ament-Velasquez S.L."/>
            <person name="Kruys A."/>
            <person name="Hutchinson M.I."/>
            <person name="Powell A.J."/>
            <person name="Barry K."/>
            <person name="Miller A.N."/>
            <person name="Grigoriev I.V."/>
            <person name="Debuchy R."/>
            <person name="Gladieux P."/>
            <person name="Hiltunen Thoren M."/>
            <person name="Johannesson H."/>
        </authorList>
    </citation>
    <scope>NUCLEOTIDE SEQUENCE</scope>
    <source>
        <strain evidence="1">CBS 123565</strain>
    </source>
</reference>
<comment type="caution">
    <text evidence="1">The sequence shown here is derived from an EMBL/GenBank/DDBJ whole genome shotgun (WGS) entry which is preliminary data.</text>
</comment>